<dbReference type="RefSeq" id="WP_003477787.1">
    <property type="nucleotide sequence ID" value="NZ_CABHJA010000001.1"/>
</dbReference>
<evidence type="ECO:0000313" key="2">
    <source>
        <dbReference type="EMBL" id="MBO3357249.1"/>
    </source>
</evidence>
<dbReference type="AlphaFoldDB" id="A0AAW4IS90"/>
<organism evidence="2 3">
    <name type="scientific">Clostridium perfringens</name>
    <dbReference type="NCBI Taxonomy" id="1502"/>
    <lineage>
        <taxon>Bacteria</taxon>
        <taxon>Bacillati</taxon>
        <taxon>Bacillota</taxon>
        <taxon>Clostridia</taxon>
        <taxon>Eubacteriales</taxon>
        <taxon>Clostridiaceae</taxon>
        <taxon>Clostridium</taxon>
    </lineage>
</organism>
<protein>
    <submittedName>
        <fullName evidence="2">Uncharacterized protein</fullName>
    </submittedName>
</protein>
<name>A0AAW4IS90_CLOPF</name>
<evidence type="ECO:0000313" key="3">
    <source>
        <dbReference type="Proteomes" id="UP000668068"/>
    </source>
</evidence>
<proteinExistence type="predicted"/>
<sequence>MCNYCQIVSENISLKNENDILKNRIKELEGNNNTRRRRRTSSVDLREKYRNL</sequence>
<accession>A0AAW4IS90</accession>
<gene>
    <name evidence="2" type="ORF">JJB47_00465</name>
</gene>
<feature type="region of interest" description="Disordered" evidence="1">
    <location>
        <begin position="30"/>
        <end position="52"/>
    </location>
</feature>
<dbReference type="EMBL" id="JAENQP010000001">
    <property type="protein sequence ID" value="MBO3357249.1"/>
    <property type="molecule type" value="Genomic_DNA"/>
</dbReference>
<comment type="caution">
    <text evidence="2">The sequence shown here is derived from an EMBL/GenBank/DDBJ whole genome shotgun (WGS) entry which is preliminary data.</text>
</comment>
<dbReference type="Proteomes" id="UP000668068">
    <property type="component" value="Unassembled WGS sequence"/>
</dbReference>
<reference evidence="2" key="1">
    <citation type="submission" date="2020-12" db="EMBL/GenBank/DDBJ databases">
        <title>Comparative genomics of Clostridium perfringens reveals patterns of host-associated phylogenetic clades and virulence factors.</title>
        <authorList>
            <person name="Smith A.H."/>
            <person name="Geier R."/>
        </authorList>
    </citation>
    <scope>NUCLEOTIDE SEQUENCE</scope>
    <source>
        <strain evidence="2">CHD30677R</strain>
    </source>
</reference>
<evidence type="ECO:0000256" key="1">
    <source>
        <dbReference type="SAM" id="MobiDB-lite"/>
    </source>
</evidence>